<organism evidence="1 2">
    <name type="scientific">Avena sativa</name>
    <name type="common">Oat</name>
    <dbReference type="NCBI Taxonomy" id="4498"/>
    <lineage>
        <taxon>Eukaryota</taxon>
        <taxon>Viridiplantae</taxon>
        <taxon>Streptophyta</taxon>
        <taxon>Embryophyta</taxon>
        <taxon>Tracheophyta</taxon>
        <taxon>Spermatophyta</taxon>
        <taxon>Magnoliopsida</taxon>
        <taxon>Liliopsida</taxon>
        <taxon>Poales</taxon>
        <taxon>Poaceae</taxon>
        <taxon>BOP clade</taxon>
        <taxon>Pooideae</taxon>
        <taxon>Poodae</taxon>
        <taxon>Poeae</taxon>
        <taxon>Poeae Chloroplast Group 1 (Aveneae type)</taxon>
        <taxon>Aveninae</taxon>
        <taxon>Avena</taxon>
    </lineage>
</organism>
<reference evidence="1" key="1">
    <citation type="submission" date="2021-05" db="EMBL/GenBank/DDBJ databases">
        <authorList>
            <person name="Scholz U."/>
            <person name="Mascher M."/>
            <person name="Fiebig A."/>
        </authorList>
    </citation>
    <scope>NUCLEOTIDE SEQUENCE [LARGE SCALE GENOMIC DNA]</scope>
</reference>
<name>A0ACD5TDV4_AVESA</name>
<reference evidence="1" key="2">
    <citation type="submission" date="2025-09" db="UniProtKB">
        <authorList>
            <consortium name="EnsemblPlants"/>
        </authorList>
    </citation>
    <scope>IDENTIFICATION</scope>
</reference>
<evidence type="ECO:0000313" key="2">
    <source>
        <dbReference type="Proteomes" id="UP001732700"/>
    </source>
</evidence>
<evidence type="ECO:0000313" key="1">
    <source>
        <dbReference type="EnsemblPlants" id="AVESA.00010b.r2.1AG0037100.3.CDS"/>
    </source>
</evidence>
<protein>
    <submittedName>
        <fullName evidence="1">Uncharacterized protein</fullName>
    </submittedName>
</protein>
<dbReference type="EnsemblPlants" id="AVESA.00010b.r2.1AG0037100.3">
    <property type="protein sequence ID" value="AVESA.00010b.r2.1AG0037100.3.CDS"/>
    <property type="gene ID" value="AVESA.00010b.r2.1AG0037100"/>
</dbReference>
<proteinExistence type="predicted"/>
<keyword evidence="2" id="KW-1185">Reference proteome</keyword>
<dbReference type="Proteomes" id="UP001732700">
    <property type="component" value="Chromosome 1A"/>
</dbReference>
<accession>A0ACD5TDV4</accession>
<sequence length="392" mass="41276">MRTGGFDMRGAGEAVAVASSSPSKNTSALDVMRFQRINPDSLPLANGSGSSSSASRKLPALAPRSSADLVHDAPAVAADASRLASYLANTSLEQHKPRARAPAASSSAAAAALVIRDHVQQPSAAPNPSASTIGVAAADVSVRLQWGHNKRSRGRRESPATPAPAPPPETPAQARRRASLKIQRRNAAAAAAAASAEKLMPPPGARGGPVIRAASSLQPRPAAVAAADALYGRTTVALQHHRSAEEPRAGAEPHPSSGTARQQQRPHRQATEKEKGKAPLVPEPPKPQPQQPQQAAGAGELQKLVVAARPEMPRIVTALTRKEKEEDFLAMKGTKLPPRPKKRNKAVEKAVCQICPGQWLSDVSRARYMVREKKSRKQKRGGGLKAMDSDSD</sequence>